<dbReference type="RefSeq" id="WP_161695997.1">
    <property type="nucleotide sequence ID" value="NZ_JAAAHS010000051.1"/>
</dbReference>
<organism evidence="5 6">
    <name type="scientific">Streptomyces boluensis</name>
    <dbReference type="NCBI Taxonomy" id="1775135"/>
    <lineage>
        <taxon>Bacteria</taxon>
        <taxon>Bacillati</taxon>
        <taxon>Actinomycetota</taxon>
        <taxon>Actinomycetes</taxon>
        <taxon>Kitasatosporales</taxon>
        <taxon>Streptomycetaceae</taxon>
        <taxon>Streptomyces</taxon>
    </lineage>
</organism>
<keyword evidence="6" id="KW-1185">Reference proteome</keyword>
<evidence type="ECO:0000313" key="5">
    <source>
        <dbReference type="EMBL" id="NBE51722.1"/>
    </source>
</evidence>
<evidence type="ECO:0000256" key="3">
    <source>
        <dbReference type="ARBA" id="ARBA00022827"/>
    </source>
</evidence>
<dbReference type="GO" id="GO:0016709">
    <property type="term" value="F:oxidoreductase activity, acting on paired donors, with incorporation or reduction of molecular oxygen, NAD(P)H as one donor, and incorporation of one atom of oxygen"/>
    <property type="evidence" value="ECO:0007669"/>
    <property type="project" value="UniProtKB-ARBA"/>
</dbReference>
<dbReference type="Gene3D" id="3.50.50.60">
    <property type="entry name" value="FAD/NAD(P)-binding domain"/>
    <property type="match status" value="1"/>
</dbReference>
<dbReference type="PRINTS" id="PR00420">
    <property type="entry name" value="RNGMNOXGNASE"/>
</dbReference>
<dbReference type="InterPro" id="IPR050641">
    <property type="entry name" value="RIFMO-like"/>
</dbReference>
<dbReference type="SUPFAM" id="SSF51905">
    <property type="entry name" value="FAD/NAD(P)-binding domain"/>
    <property type="match status" value="1"/>
</dbReference>
<evidence type="ECO:0000259" key="4">
    <source>
        <dbReference type="Pfam" id="PF01494"/>
    </source>
</evidence>
<dbReference type="GO" id="GO:0071949">
    <property type="term" value="F:FAD binding"/>
    <property type="evidence" value="ECO:0007669"/>
    <property type="project" value="InterPro"/>
</dbReference>
<dbReference type="Proteomes" id="UP000598297">
    <property type="component" value="Unassembled WGS sequence"/>
</dbReference>
<dbReference type="InterPro" id="IPR036188">
    <property type="entry name" value="FAD/NAD-bd_sf"/>
</dbReference>
<accession>A0A964URM0</accession>
<dbReference type="PANTHER" id="PTHR43004">
    <property type="entry name" value="TRK SYSTEM POTASSIUM UPTAKE PROTEIN"/>
    <property type="match status" value="1"/>
</dbReference>
<proteinExistence type="predicted"/>
<dbReference type="Gene3D" id="3.30.70.2450">
    <property type="match status" value="1"/>
</dbReference>
<name>A0A964URM0_9ACTN</name>
<evidence type="ECO:0000256" key="1">
    <source>
        <dbReference type="ARBA" id="ARBA00001974"/>
    </source>
</evidence>
<keyword evidence="2" id="KW-0285">Flavoprotein</keyword>
<keyword evidence="5" id="KW-0503">Monooxygenase</keyword>
<dbReference type="OrthoDB" id="8670884at2"/>
<sequence>MAPTRTTDVLIAGAGPVGLSAAAELRRHGVRCRLVDRLPDRLPYAKAVGIQPRTLEIWDRMGLARAVMECAVPMRGQLIYVNGQERARIDLELPPEVPYGFAALPQYETERLLEEYVAGLGTVIERETELLSFAQDRDGVSARLRTASGVEEEVRVGYLIGCDGAHSTVRKGLGLTFEGAAFPDEYMLGDVEADWDLPYGYGIRSSHEADDGSTDDLLVCIPLPGTGRYRMSALVPAELSTKTTGRAPAQDDGVAHGLEGSRAPELSHLQAVVDRLAPRPARLSRMRWSSVFRISHRIVDRYGDGRVFVAGDAAHIHPPTGAQGMNTGIQDACNLAWKLALVVRGEAGSALLTSYDAERRPVGEEVVGRTVRHATHGIETDPDDPRTVMLREAQLLVGYRGGPLAHTPYGPADAPQPGDRAPDCTGLTGPLATYPLRLLDILRGRTGHVMLLYAADITDVAEATGAAAAATRPPADNGGRDGPEYPAPGAHLQQLAVLAREAPDAVDTLPVPGYRDSAGEFARLYRPDGPTGFVIRPDGQLGARFPLADTAAALTDYLKAVSVPGEHRPG</sequence>
<reference evidence="5" key="1">
    <citation type="submission" date="2020-01" db="EMBL/GenBank/DDBJ databases">
        <title>Whole-genome analyses of novel actinobacteria.</title>
        <authorList>
            <person name="Sahin N."/>
        </authorList>
    </citation>
    <scope>NUCLEOTIDE SEQUENCE</scope>
    <source>
        <strain evidence="5">YC537</strain>
    </source>
</reference>
<evidence type="ECO:0000256" key="2">
    <source>
        <dbReference type="ARBA" id="ARBA00022630"/>
    </source>
</evidence>
<keyword evidence="5" id="KW-0560">Oxidoreductase</keyword>
<comment type="cofactor">
    <cofactor evidence="1">
        <name>FAD</name>
        <dbReference type="ChEBI" id="CHEBI:57692"/>
    </cofactor>
</comment>
<evidence type="ECO:0000313" key="6">
    <source>
        <dbReference type="Proteomes" id="UP000598297"/>
    </source>
</evidence>
<gene>
    <name evidence="5" type="ORF">GUY60_09850</name>
</gene>
<dbReference type="PANTHER" id="PTHR43004:SF19">
    <property type="entry name" value="BINDING MONOOXYGENASE, PUTATIVE (JCVI)-RELATED"/>
    <property type="match status" value="1"/>
</dbReference>
<dbReference type="AlphaFoldDB" id="A0A964URM0"/>
<protein>
    <submittedName>
        <fullName evidence="5">Pentachlorophenol monooxygenase</fullName>
    </submittedName>
</protein>
<feature type="domain" description="FAD-binding" evidence="4">
    <location>
        <begin position="7"/>
        <end position="369"/>
    </location>
</feature>
<dbReference type="Gene3D" id="3.40.30.120">
    <property type="match status" value="1"/>
</dbReference>
<dbReference type="InterPro" id="IPR002938">
    <property type="entry name" value="FAD-bd"/>
</dbReference>
<dbReference type="Pfam" id="PF01494">
    <property type="entry name" value="FAD_binding_3"/>
    <property type="match status" value="1"/>
</dbReference>
<comment type="caution">
    <text evidence="5">The sequence shown here is derived from an EMBL/GenBank/DDBJ whole genome shotgun (WGS) entry which is preliminary data.</text>
</comment>
<dbReference type="EMBL" id="JAAAHS010000051">
    <property type="protein sequence ID" value="NBE51722.1"/>
    <property type="molecule type" value="Genomic_DNA"/>
</dbReference>
<keyword evidence="3" id="KW-0274">FAD</keyword>